<organism evidence="3">
    <name type="scientific">uncultured Microvirga sp</name>
    <dbReference type="NCBI Taxonomy" id="412392"/>
    <lineage>
        <taxon>Bacteria</taxon>
        <taxon>Pseudomonadati</taxon>
        <taxon>Pseudomonadota</taxon>
        <taxon>Alphaproteobacteria</taxon>
        <taxon>Hyphomicrobiales</taxon>
        <taxon>Methylobacteriaceae</taxon>
        <taxon>Microvirga</taxon>
        <taxon>environmental samples</taxon>
    </lineage>
</organism>
<sequence>MNGFGIACWAVLVAFGVGATANGAAAQEGAFMKDILGTIGILPKDRDPIDYRERAPLVVPPKLELRPPAGAGSAEARNPQWPRDPDVAAARRREAEARVPTTETERRRFNNDSGGRLSVEEIRAGRRAGAGVPTDPVYRHGDGGRGDSWVDPKTLRAKSKDAAVVADAEPDRQLLTEPPTGYRKPAAGSRVRADSEPVTREDEADPKAYLVQDRKRRE</sequence>
<accession>A0A6J4KK13</accession>
<evidence type="ECO:0008006" key="4">
    <source>
        <dbReference type="Google" id="ProtNLM"/>
    </source>
</evidence>
<evidence type="ECO:0000256" key="1">
    <source>
        <dbReference type="SAM" id="MobiDB-lite"/>
    </source>
</evidence>
<dbReference type="AlphaFoldDB" id="A0A6J4KK13"/>
<feature type="compositionally biased region" description="Basic and acidic residues" evidence="1">
    <location>
        <begin position="137"/>
        <end position="161"/>
    </location>
</feature>
<proteinExistence type="predicted"/>
<dbReference type="EMBL" id="CADCUC010000040">
    <property type="protein sequence ID" value="CAA9307261.1"/>
    <property type="molecule type" value="Genomic_DNA"/>
</dbReference>
<feature type="compositionally biased region" description="Basic and acidic residues" evidence="1">
    <location>
        <begin position="83"/>
        <end position="110"/>
    </location>
</feature>
<keyword evidence="2" id="KW-0732">Signal</keyword>
<evidence type="ECO:0000256" key="2">
    <source>
        <dbReference type="SAM" id="SignalP"/>
    </source>
</evidence>
<feature type="region of interest" description="Disordered" evidence="1">
    <location>
        <begin position="62"/>
        <end position="218"/>
    </location>
</feature>
<feature type="compositionally biased region" description="Basic and acidic residues" evidence="1">
    <location>
        <begin position="191"/>
        <end position="201"/>
    </location>
</feature>
<name>A0A6J4KK13_9HYPH</name>
<reference evidence="3" key="1">
    <citation type="submission" date="2020-02" db="EMBL/GenBank/DDBJ databases">
        <authorList>
            <person name="Meier V. D."/>
        </authorList>
    </citation>
    <scope>NUCLEOTIDE SEQUENCE</scope>
    <source>
        <strain evidence="3">AVDCRST_MAG90</strain>
    </source>
</reference>
<feature type="signal peptide" evidence="2">
    <location>
        <begin position="1"/>
        <end position="26"/>
    </location>
</feature>
<evidence type="ECO:0000313" key="3">
    <source>
        <dbReference type="EMBL" id="CAA9307261.1"/>
    </source>
</evidence>
<protein>
    <recommendedName>
        <fullName evidence="4">DUF3035 domain-containing protein</fullName>
    </recommendedName>
</protein>
<feature type="chain" id="PRO_5026694858" description="DUF3035 domain-containing protein" evidence="2">
    <location>
        <begin position="27"/>
        <end position="218"/>
    </location>
</feature>
<gene>
    <name evidence="3" type="ORF">AVDCRST_MAG90-201</name>
</gene>